<dbReference type="EMBL" id="RXLR01000014">
    <property type="protein sequence ID" value="TDH22431.1"/>
    <property type="molecule type" value="Genomic_DNA"/>
</dbReference>
<evidence type="ECO:0000259" key="1">
    <source>
        <dbReference type="Pfam" id="PF10708"/>
    </source>
</evidence>
<dbReference type="Proteomes" id="UP000295627">
    <property type="component" value="Unassembled WGS sequence"/>
</dbReference>
<organism evidence="2 3">
    <name type="scientific">Mycobacteroides franklinii</name>
    <dbReference type="NCBI Taxonomy" id="948102"/>
    <lineage>
        <taxon>Bacteria</taxon>
        <taxon>Bacillati</taxon>
        <taxon>Actinomycetota</taxon>
        <taxon>Actinomycetes</taxon>
        <taxon>Mycobacteriales</taxon>
        <taxon>Mycobacteriaceae</taxon>
        <taxon>Mycobacteroides</taxon>
    </lineage>
</organism>
<dbReference type="AlphaFoldDB" id="A0A4R5PCL5"/>
<feature type="domain" description="DUF2510" evidence="1">
    <location>
        <begin position="17"/>
        <end position="44"/>
    </location>
</feature>
<gene>
    <name evidence="2" type="ORF">EJ571_10975</name>
</gene>
<proteinExistence type="predicted"/>
<protein>
    <submittedName>
        <fullName evidence="2">DUF2510 domain-containing protein</fullName>
    </submittedName>
</protein>
<name>A0A4R5PCL5_9MYCO</name>
<evidence type="ECO:0000313" key="2">
    <source>
        <dbReference type="EMBL" id="TDH22431.1"/>
    </source>
</evidence>
<reference evidence="2 3" key="1">
    <citation type="journal article" date="2019" name="Sci. Rep.">
        <title>Extended insight into the Mycobacterium chelonae-abscessus complex through whole genome sequencing of Mycobacterium salmoniphilum outbreak and Mycobacterium salmoniphilum-like strains.</title>
        <authorList>
            <person name="Behra P.R.K."/>
            <person name="Das S."/>
            <person name="Pettersson B.M.F."/>
            <person name="Shirreff L."/>
            <person name="DuCote T."/>
            <person name="Jacobsson K.G."/>
            <person name="Ennis D.G."/>
            <person name="Kirsebom L.A."/>
        </authorList>
    </citation>
    <scope>NUCLEOTIDE SEQUENCE [LARGE SCALE GENOMIC DNA]</scope>
    <source>
        <strain evidence="2 3">DSM 45524</strain>
    </source>
</reference>
<accession>A0A4R5PCL5</accession>
<sequence>MRLVEMLSEGTMAVACGWYADPWRQAPLRWFDGTRWTAWTHVPETDTIDDPSPQVRWGRAVVAMLG</sequence>
<dbReference type="Pfam" id="PF10708">
    <property type="entry name" value="DUF2510"/>
    <property type="match status" value="1"/>
</dbReference>
<comment type="caution">
    <text evidence="2">The sequence shown here is derived from an EMBL/GenBank/DDBJ whole genome shotgun (WGS) entry which is preliminary data.</text>
</comment>
<dbReference type="InterPro" id="IPR018929">
    <property type="entry name" value="DUF2510"/>
</dbReference>
<evidence type="ECO:0000313" key="3">
    <source>
        <dbReference type="Proteomes" id="UP000295627"/>
    </source>
</evidence>